<gene>
    <name evidence="8" type="primary">LOC108737179</name>
</gene>
<dbReference type="Pfam" id="PF01490">
    <property type="entry name" value="Aa_trans"/>
    <property type="match status" value="1"/>
</dbReference>
<evidence type="ECO:0000313" key="8">
    <source>
        <dbReference type="RefSeq" id="XP_018325395.1"/>
    </source>
</evidence>
<dbReference type="GO" id="GO:0015179">
    <property type="term" value="F:L-amino acid transmembrane transporter activity"/>
    <property type="evidence" value="ECO:0007669"/>
    <property type="project" value="TreeGrafter"/>
</dbReference>
<evidence type="ECO:0000256" key="2">
    <source>
        <dbReference type="ARBA" id="ARBA00022692"/>
    </source>
</evidence>
<protein>
    <submittedName>
        <fullName evidence="8">Proton-coupled amino acid transporter-like protein CG1139</fullName>
    </submittedName>
</protein>
<dbReference type="OrthoDB" id="1684102at2759"/>
<evidence type="ECO:0000256" key="4">
    <source>
        <dbReference type="ARBA" id="ARBA00023136"/>
    </source>
</evidence>
<evidence type="ECO:0000256" key="1">
    <source>
        <dbReference type="ARBA" id="ARBA00004141"/>
    </source>
</evidence>
<dbReference type="Proteomes" id="UP000192223">
    <property type="component" value="Unplaced"/>
</dbReference>
<feature type="transmembrane region" description="Helical" evidence="5">
    <location>
        <begin position="37"/>
        <end position="56"/>
    </location>
</feature>
<keyword evidence="4 5" id="KW-0472">Membrane</keyword>
<evidence type="ECO:0000313" key="7">
    <source>
        <dbReference type="Proteomes" id="UP000192223"/>
    </source>
</evidence>
<organism evidence="7 8">
    <name type="scientific">Agrilus planipennis</name>
    <name type="common">Emerald ash borer</name>
    <name type="synonym">Agrilus marcopoli</name>
    <dbReference type="NCBI Taxonomy" id="224129"/>
    <lineage>
        <taxon>Eukaryota</taxon>
        <taxon>Metazoa</taxon>
        <taxon>Ecdysozoa</taxon>
        <taxon>Arthropoda</taxon>
        <taxon>Hexapoda</taxon>
        <taxon>Insecta</taxon>
        <taxon>Pterygota</taxon>
        <taxon>Neoptera</taxon>
        <taxon>Endopterygota</taxon>
        <taxon>Coleoptera</taxon>
        <taxon>Polyphaga</taxon>
        <taxon>Elateriformia</taxon>
        <taxon>Buprestoidea</taxon>
        <taxon>Buprestidae</taxon>
        <taxon>Agrilinae</taxon>
        <taxon>Agrilus</taxon>
    </lineage>
</organism>
<dbReference type="PANTHER" id="PTHR22950:SF340">
    <property type="entry name" value="AMINO ACID TRANSPORTER TRANSMEMBRANE DOMAIN-CONTAINING PROTEIN-RELATED"/>
    <property type="match status" value="1"/>
</dbReference>
<sequence>MVDIFLIFYQFGICCVYVLFVGVNLKDFVDVYLDKPWDIKIYMLIILIPFVLMISIRNLKLLAPFSTLANILTFVSFGIVLYYIFQDLPSISDRPAFGTLYTFPLYFGTTLFALEAVGVVIAVENNMKTPKSFGGYCGVLNIAMIVITLLYVGMGFLGYWRYGDDSADSITLNFPPNDVLAKVVKILYSIAIYISYGLQGYVPVDILWNTYIVKKLEGSKHLLVWEYALRISSVFLTFILAATIPLLGLFISFFGAFACRLWA</sequence>
<feature type="domain" description="Amino acid transporter transmembrane" evidence="6">
    <location>
        <begin position="2"/>
        <end position="259"/>
    </location>
</feature>
<proteinExistence type="predicted"/>
<feature type="transmembrane region" description="Helical" evidence="5">
    <location>
        <begin position="234"/>
        <end position="258"/>
    </location>
</feature>
<accession>A0A1W4WZA1</accession>
<keyword evidence="2 5" id="KW-0812">Transmembrane</keyword>
<dbReference type="InterPro" id="IPR013057">
    <property type="entry name" value="AA_transpt_TM"/>
</dbReference>
<feature type="transmembrane region" description="Helical" evidence="5">
    <location>
        <begin position="186"/>
        <end position="213"/>
    </location>
</feature>
<dbReference type="PANTHER" id="PTHR22950">
    <property type="entry name" value="AMINO ACID TRANSPORTER"/>
    <property type="match status" value="1"/>
</dbReference>
<dbReference type="GeneID" id="108737179"/>
<feature type="transmembrane region" description="Helical" evidence="5">
    <location>
        <begin position="135"/>
        <end position="160"/>
    </location>
</feature>
<name>A0A1W4WZA1_AGRPL</name>
<keyword evidence="3 5" id="KW-1133">Transmembrane helix</keyword>
<dbReference type="InParanoid" id="A0A1W4WZA1"/>
<evidence type="ECO:0000256" key="5">
    <source>
        <dbReference type="SAM" id="Phobius"/>
    </source>
</evidence>
<evidence type="ECO:0000259" key="6">
    <source>
        <dbReference type="Pfam" id="PF01490"/>
    </source>
</evidence>
<dbReference type="RefSeq" id="XP_018325395.1">
    <property type="nucleotide sequence ID" value="XM_018469893.2"/>
</dbReference>
<feature type="transmembrane region" description="Helical" evidence="5">
    <location>
        <begin position="7"/>
        <end position="25"/>
    </location>
</feature>
<dbReference type="AlphaFoldDB" id="A0A1W4WZA1"/>
<dbReference type="GO" id="GO:0005774">
    <property type="term" value="C:vacuolar membrane"/>
    <property type="evidence" value="ECO:0007669"/>
    <property type="project" value="TreeGrafter"/>
</dbReference>
<feature type="transmembrane region" description="Helical" evidence="5">
    <location>
        <begin position="105"/>
        <end position="123"/>
    </location>
</feature>
<evidence type="ECO:0000256" key="3">
    <source>
        <dbReference type="ARBA" id="ARBA00022989"/>
    </source>
</evidence>
<feature type="transmembrane region" description="Helical" evidence="5">
    <location>
        <begin position="68"/>
        <end position="85"/>
    </location>
</feature>
<dbReference type="STRING" id="224129.A0A1W4WZA1"/>
<reference evidence="8" key="1">
    <citation type="submission" date="2025-08" db="UniProtKB">
        <authorList>
            <consortium name="RefSeq"/>
        </authorList>
    </citation>
    <scope>IDENTIFICATION</scope>
</reference>
<keyword evidence="7" id="KW-1185">Reference proteome</keyword>
<dbReference type="KEGG" id="apln:108737179"/>
<comment type="subcellular location">
    <subcellularLocation>
        <location evidence="1">Membrane</location>
        <topology evidence="1">Multi-pass membrane protein</topology>
    </subcellularLocation>
</comment>